<protein>
    <submittedName>
        <fullName evidence="4">Flp pilus assembly protein TadG</fullName>
    </submittedName>
</protein>
<accession>A0A846LTR6</accession>
<evidence type="ECO:0000313" key="3">
    <source>
        <dbReference type="EMBL" id="GGL65386.1"/>
    </source>
</evidence>
<keyword evidence="1" id="KW-1133">Transmembrane helix</keyword>
<dbReference type="EMBL" id="JAAMPA010000003">
    <property type="protein sequence ID" value="NIH69722.1"/>
    <property type="molecule type" value="Genomic_DNA"/>
</dbReference>
<proteinExistence type="predicted"/>
<reference evidence="3" key="4">
    <citation type="submission" date="2024-05" db="EMBL/GenBank/DDBJ databases">
        <authorList>
            <person name="Sun Q."/>
            <person name="Zhou Y."/>
        </authorList>
    </citation>
    <scope>NUCLEOTIDE SEQUENCE</scope>
    <source>
        <strain evidence="3">CGMCC 4.5581</strain>
    </source>
</reference>
<evidence type="ECO:0000259" key="2">
    <source>
        <dbReference type="Pfam" id="PF07811"/>
    </source>
</evidence>
<evidence type="ECO:0000256" key="1">
    <source>
        <dbReference type="SAM" id="Phobius"/>
    </source>
</evidence>
<evidence type="ECO:0000313" key="6">
    <source>
        <dbReference type="Proteomes" id="UP000648663"/>
    </source>
</evidence>
<reference evidence="3" key="1">
    <citation type="journal article" date="2014" name="Int. J. Syst. Evol. Microbiol.">
        <title>Complete genome of a new Firmicutes species belonging to the dominant human colonic microbiota ('Ruminococcus bicirculans') reveals two chromosomes and a selective capacity to utilize plant glucans.</title>
        <authorList>
            <consortium name="NISC Comparative Sequencing Program"/>
            <person name="Wegmann U."/>
            <person name="Louis P."/>
            <person name="Goesmann A."/>
            <person name="Henrissat B."/>
            <person name="Duncan S.H."/>
            <person name="Flint H.J."/>
        </authorList>
    </citation>
    <scope>NUCLEOTIDE SEQUENCE</scope>
    <source>
        <strain evidence="3">CGMCC 4.5581</strain>
    </source>
</reference>
<dbReference type="Proteomes" id="UP000552836">
    <property type="component" value="Unassembled WGS sequence"/>
</dbReference>
<dbReference type="InterPro" id="IPR012495">
    <property type="entry name" value="TadE-like_dom"/>
</dbReference>
<evidence type="ECO:0000313" key="4">
    <source>
        <dbReference type="EMBL" id="NIH69722.1"/>
    </source>
</evidence>
<dbReference type="RefSeq" id="WP_166757313.1">
    <property type="nucleotide sequence ID" value="NZ_BAABJU010000028.1"/>
</dbReference>
<name>A0A846LTR6_9ACTN</name>
<feature type="transmembrane region" description="Helical" evidence="1">
    <location>
        <begin position="21"/>
        <end position="42"/>
    </location>
</feature>
<feature type="domain" description="TadE-like" evidence="2">
    <location>
        <begin position="21"/>
        <end position="63"/>
    </location>
</feature>
<keyword evidence="1" id="KW-0472">Membrane</keyword>
<dbReference type="AlphaFoldDB" id="A0A846LTR6"/>
<reference evidence="4 5" key="3">
    <citation type="submission" date="2020-02" db="EMBL/GenBank/DDBJ databases">
        <title>Sequencing the genomes of 1000 actinobacteria strains.</title>
        <authorList>
            <person name="Klenk H.-P."/>
        </authorList>
    </citation>
    <scope>NUCLEOTIDE SEQUENCE [LARGE SCALE GENOMIC DNA]</scope>
    <source>
        <strain evidence="4 5">DSM 45201</strain>
    </source>
</reference>
<dbReference type="Pfam" id="PF07811">
    <property type="entry name" value="TadE"/>
    <property type="match status" value="1"/>
</dbReference>
<reference evidence="6" key="2">
    <citation type="journal article" date="2019" name="Int. J. Syst. Evol. Microbiol.">
        <title>The Global Catalogue of Microorganisms (GCM) 10K type strain sequencing project: providing services to taxonomists for standard genome sequencing and annotation.</title>
        <authorList>
            <consortium name="The Broad Institute Genomics Platform"/>
            <consortium name="The Broad Institute Genome Sequencing Center for Infectious Disease"/>
            <person name="Wu L."/>
            <person name="Ma J."/>
        </authorList>
    </citation>
    <scope>NUCLEOTIDE SEQUENCE [LARGE SCALE GENOMIC DNA]</scope>
    <source>
        <strain evidence="6">CGMCC 4.5581</strain>
    </source>
</reference>
<keyword evidence="1" id="KW-0812">Transmembrane</keyword>
<keyword evidence="6" id="KW-1185">Reference proteome</keyword>
<comment type="caution">
    <text evidence="4">The sequence shown here is derived from an EMBL/GenBank/DDBJ whole genome shotgun (WGS) entry which is preliminary data.</text>
</comment>
<sequence length="140" mass="14308">MSGTTAWRRHRAGQRLLAERGAAIVEFALVLPVLLVLLLGIVEYSLAFNAQATLSAAAREGARTMALANNVGQARTAAQNAAAELGVPASAITVSPSSCTGASATTAVTVTIRHRQVFVSGFLGDTGIDLTGRAAMRCGG</sequence>
<gene>
    <name evidence="4" type="ORF">FB380_004220</name>
    <name evidence="3" type="ORF">GCM10011589_21910</name>
</gene>
<dbReference type="EMBL" id="BMMI01000004">
    <property type="protein sequence ID" value="GGL65386.1"/>
    <property type="molecule type" value="Genomic_DNA"/>
</dbReference>
<dbReference type="Proteomes" id="UP000648663">
    <property type="component" value="Unassembled WGS sequence"/>
</dbReference>
<evidence type="ECO:0000313" key="5">
    <source>
        <dbReference type="Proteomes" id="UP000552836"/>
    </source>
</evidence>
<organism evidence="4 5">
    <name type="scientific">Modestobacter marinus</name>
    <dbReference type="NCBI Taxonomy" id="477641"/>
    <lineage>
        <taxon>Bacteria</taxon>
        <taxon>Bacillati</taxon>
        <taxon>Actinomycetota</taxon>
        <taxon>Actinomycetes</taxon>
        <taxon>Geodermatophilales</taxon>
        <taxon>Geodermatophilaceae</taxon>
        <taxon>Modestobacter</taxon>
    </lineage>
</organism>